<keyword evidence="1" id="KW-0812">Transmembrane</keyword>
<feature type="domain" description="EAL" evidence="2">
    <location>
        <begin position="493"/>
        <end position="739"/>
    </location>
</feature>
<feature type="transmembrane region" description="Helical" evidence="1">
    <location>
        <begin position="12"/>
        <end position="34"/>
    </location>
</feature>
<feature type="transmembrane region" description="Helical" evidence="1">
    <location>
        <begin position="298"/>
        <end position="319"/>
    </location>
</feature>
<organism evidence="4 5">
    <name type="scientific">Cocleimonas flava</name>
    <dbReference type="NCBI Taxonomy" id="634765"/>
    <lineage>
        <taxon>Bacteria</taxon>
        <taxon>Pseudomonadati</taxon>
        <taxon>Pseudomonadota</taxon>
        <taxon>Gammaproteobacteria</taxon>
        <taxon>Thiotrichales</taxon>
        <taxon>Thiotrichaceae</taxon>
        <taxon>Cocleimonas</taxon>
    </lineage>
</organism>
<dbReference type="NCBIfam" id="TIGR00254">
    <property type="entry name" value="GGDEF"/>
    <property type="match status" value="1"/>
</dbReference>
<dbReference type="RefSeq" id="WP_131907181.1">
    <property type="nucleotide sequence ID" value="NZ_BAAAFU010000007.1"/>
</dbReference>
<accession>A0A4R1EXH1</accession>
<protein>
    <submittedName>
        <fullName evidence="4">Diguanylate cyclase (GGDEF)-like protein</fullName>
    </submittedName>
</protein>
<feature type="transmembrane region" description="Helical" evidence="1">
    <location>
        <begin position="234"/>
        <end position="252"/>
    </location>
</feature>
<evidence type="ECO:0000259" key="2">
    <source>
        <dbReference type="PROSITE" id="PS50883"/>
    </source>
</evidence>
<dbReference type="Proteomes" id="UP000294887">
    <property type="component" value="Unassembled WGS sequence"/>
</dbReference>
<keyword evidence="1" id="KW-1133">Transmembrane helix</keyword>
<feature type="transmembrane region" description="Helical" evidence="1">
    <location>
        <begin position="168"/>
        <end position="189"/>
    </location>
</feature>
<keyword evidence="5" id="KW-1185">Reference proteome</keyword>
<dbReference type="InterPro" id="IPR043128">
    <property type="entry name" value="Rev_trsase/Diguanyl_cyclase"/>
</dbReference>
<dbReference type="EMBL" id="SMFQ01000005">
    <property type="protein sequence ID" value="TCJ82671.1"/>
    <property type="molecule type" value="Genomic_DNA"/>
</dbReference>
<sequence>MNAIIQHIEKEGMPVFWQFVSACLVLNTFIMPFLFSNQDLVYSLLVIASPPFIIGLYVGFNKHKEKSIPRLVLVGGVAIVGIGASLHNLIYFKFPISTHFALMFEEVGMILIAIFAYIHMLMFEKKFNIKGLAIDFSLLVISGLFVFLLVSPNALHTLFYIFDFDQQILVFNLFIGSTILCMSFIHYLLTKSIGLTDGIRTLLTILLVIHFSLEMLLSFEKGNNPLLMNTLSRSTLYLAGALAIAFVFLEKMSLDYPAIAPTRLGNLFMWVSSIFAIIAIPLGLVIRSALDAPPLDLFIVGMTSILISSIVIWRIIILIKNSNQQKKRLNSLMQTSSLTGLPNYQGYLEQLTFSELENILVIHINIEDFKSINDLYGRDAGDEVLKSLGQRLKQLPKSLLAAHIQSDQFLVAFHCKKIDVKALIETIQEDLGIWDTLQGKWIAVPLTIGASHSEVLNPEKLAKQAEIALKKARKEHSSFALYSEEKTRYQIPRHELRQILQQSVDDDYLPVHFQPIYDLKDGTLKSLELLIRVDSKEHGLLLPGQFLEQAKSYALLTSLTQICIKMIAKHSHELGDITINVNLPPYMLKSAKLLKNFIQLFEDEKLDPKRFCIEITEDEEISAHELIPAIKTLREQGFSIAMDDFGTGYSSLDRLSVLEVDTVKIDRSILLTAETGNTTILEWAISLTKRLGVSVVVEGVETLEQLSLIKLLGADSVQGFLYSKPVPAFQIKDIALNSNDIKVT</sequence>
<dbReference type="PROSITE" id="PS50887">
    <property type="entry name" value="GGDEF"/>
    <property type="match status" value="1"/>
</dbReference>
<dbReference type="CDD" id="cd01949">
    <property type="entry name" value="GGDEF"/>
    <property type="match status" value="1"/>
</dbReference>
<dbReference type="CDD" id="cd01948">
    <property type="entry name" value="EAL"/>
    <property type="match status" value="1"/>
</dbReference>
<dbReference type="PANTHER" id="PTHR33121:SF79">
    <property type="entry name" value="CYCLIC DI-GMP PHOSPHODIESTERASE PDED-RELATED"/>
    <property type="match status" value="1"/>
</dbReference>
<evidence type="ECO:0000259" key="3">
    <source>
        <dbReference type="PROSITE" id="PS50887"/>
    </source>
</evidence>
<dbReference type="SUPFAM" id="SSF55073">
    <property type="entry name" value="Nucleotide cyclase"/>
    <property type="match status" value="1"/>
</dbReference>
<dbReference type="SMART" id="SM00267">
    <property type="entry name" value="GGDEF"/>
    <property type="match status" value="1"/>
</dbReference>
<evidence type="ECO:0000256" key="1">
    <source>
        <dbReference type="SAM" id="Phobius"/>
    </source>
</evidence>
<dbReference type="AlphaFoldDB" id="A0A4R1EXH1"/>
<gene>
    <name evidence="4" type="ORF">EV695_3403</name>
</gene>
<dbReference type="Pfam" id="PF00563">
    <property type="entry name" value="EAL"/>
    <property type="match status" value="1"/>
</dbReference>
<dbReference type="OrthoDB" id="9813913at2"/>
<reference evidence="4 5" key="1">
    <citation type="submission" date="2019-03" db="EMBL/GenBank/DDBJ databases">
        <title>Genomic Encyclopedia of Type Strains, Phase IV (KMG-IV): sequencing the most valuable type-strain genomes for metagenomic binning, comparative biology and taxonomic classification.</title>
        <authorList>
            <person name="Goeker M."/>
        </authorList>
    </citation>
    <scope>NUCLEOTIDE SEQUENCE [LARGE SCALE GENOMIC DNA]</scope>
    <source>
        <strain evidence="4 5">DSM 24830</strain>
    </source>
</reference>
<feature type="transmembrane region" description="Helical" evidence="1">
    <location>
        <begin position="40"/>
        <end position="59"/>
    </location>
</feature>
<dbReference type="SUPFAM" id="SSF141868">
    <property type="entry name" value="EAL domain-like"/>
    <property type="match status" value="1"/>
</dbReference>
<proteinExistence type="predicted"/>
<name>A0A4R1EXH1_9GAMM</name>
<evidence type="ECO:0000313" key="4">
    <source>
        <dbReference type="EMBL" id="TCJ82671.1"/>
    </source>
</evidence>
<feature type="transmembrane region" description="Helical" evidence="1">
    <location>
        <begin position="71"/>
        <end position="90"/>
    </location>
</feature>
<dbReference type="PROSITE" id="PS50883">
    <property type="entry name" value="EAL"/>
    <property type="match status" value="1"/>
</dbReference>
<feature type="transmembrane region" description="Helical" evidence="1">
    <location>
        <begin position="96"/>
        <end position="118"/>
    </location>
</feature>
<keyword evidence="1" id="KW-0472">Membrane</keyword>
<dbReference type="Gene3D" id="3.30.70.270">
    <property type="match status" value="1"/>
</dbReference>
<evidence type="ECO:0000313" key="5">
    <source>
        <dbReference type="Proteomes" id="UP000294887"/>
    </source>
</evidence>
<dbReference type="Pfam" id="PF00990">
    <property type="entry name" value="GGDEF"/>
    <property type="match status" value="1"/>
</dbReference>
<dbReference type="InterPro" id="IPR035919">
    <property type="entry name" value="EAL_sf"/>
</dbReference>
<dbReference type="Gene3D" id="3.20.20.450">
    <property type="entry name" value="EAL domain"/>
    <property type="match status" value="1"/>
</dbReference>
<dbReference type="SMART" id="SM00052">
    <property type="entry name" value="EAL"/>
    <property type="match status" value="1"/>
</dbReference>
<dbReference type="PANTHER" id="PTHR33121">
    <property type="entry name" value="CYCLIC DI-GMP PHOSPHODIESTERASE PDEF"/>
    <property type="match status" value="1"/>
</dbReference>
<dbReference type="InterPro" id="IPR029787">
    <property type="entry name" value="Nucleotide_cyclase"/>
</dbReference>
<dbReference type="InterPro" id="IPR001633">
    <property type="entry name" value="EAL_dom"/>
</dbReference>
<feature type="transmembrane region" description="Helical" evidence="1">
    <location>
        <begin position="264"/>
        <end position="286"/>
    </location>
</feature>
<feature type="domain" description="GGDEF" evidence="3">
    <location>
        <begin position="357"/>
        <end position="484"/>
    </location>
</feature>
<feature type="transmembrane region" description="Helical" evidence="1">
    <location>
        <begin position="201"/>
        <end position="219"/>
    </location>
</feature>
<comment type="caution">
    <text evidence="4">The sequence shown here is derived from an EMBL/GenBank/DDBJ whole genome shotgun (WGS) entry which is preliminary data.</text>
</comment>
<feature type="transmembrane region" description="Helical" evidence="1">
    <location>
        <begin position="138"/>
        <end position="162"/>
    </location>
</feature>
<dbReference type="InterPro" id="IPR050706">
    <property type="entry name" value="Cyclic-di-GMP_PDE-like"/>
</dbReference>
<dbReference type="GO" id="GO:0071111">
    <property type="term" value="F:cyclic-guanylate-specific phosphodiesterase activity"/>
    <property type="evidence" value="ECO:0007669"/>
    <property type="project" value="InterPro"/>
</dbReference>
<dbReference type="InterPro" id="IPR000160">
    <property type="entry name" value="GGDEF_dom"/>
</dbReference>